<name>A0AAV8VVX0_9CUCU</name>
<proteinExistence type="predicted"/>
<dbReference type="Proteomes" id="UP001159042">
    <property type="component" value="Unassembled WGS sequence"/>
</dbReference>
<dbReference type="AlphaFoldDB" id="A0AAV8VVX0"/>
<sequence length="110" mass="12182">MQGGDITTVKRHGGWKSTTVAENYIGESLSSKMAIAEKIQVLPNVGEVVSPSSTSETPHRVNLNPGQNNKVVFELNVNFYWGKALERSLKQNKGLFGNWRFIIAPHQSTI</sequence>
<comment type="caution">
    <text evidence="1">The sequence shown here is derived from an EMBL/GenBank/DDBJ whole genome shotgun (WGS) entry which is preliminary data.</text>
</comment>
<gene>
    <name evidence="1" type="ORF">NQ315_014155</name>
</gene>
<accession>A0AAV8VVX0</accession>
<keyword evidence="2" id="KW-1185">Reference proteome</keyword>
<dbReference type="EMBL" id="JANEYG010000027">
    <property type="protein sequence ID" value="KAJ8918285.1"/>
    <property type="molecule type" value="Genomic_DNA"/>
</dbReference>
<evidence type="ECO:0000313" key="2">
    <source>
        <dbReference type="Proteomes" id="UP001159042"/>
    </source>
</evidence>
<organism evidence="1 2">
    <name type="scientific">Exocentrus adspersus</name>
    <dbReference type="NCBI Taxonomy" id="1586481"/>
    <lineage>
        <taxon>Eukaryota</taxon>
        <taxon>Metazoa</taxon>
        <taxon>Ecdysozoa</taxon>
        <taxon>Arthropoda</taxon>
        <taxon>Hexapoda</taxon>
        <taxon>Insecta</taxon>
        <taxon>Pterygota</taxon>
        <taxon>Neoptera</taxon>
        <taxon>Endopterygota</taxon>
        <taxon>Coleoptera</taxon>
        <taxon>Polyphaga</taxon>
        <taxon>Cucujiformia</taxon>
        <taxon>Chrysomeloidea</taxon>
        <taxon>Cerambycidae</taxon>
        <taxon>Lamiinae</taxon>
        <taxon>Acanthocinini</taxon>
        <taxon>Exocentrus</taxon>
    </lineage>
</organism>
<evidence type="ECO:0000313" key="1">
    <source>
        <dbReference type="EMBL" id="KAJ8918285.1"/>
    </source>
</evidence>
<protein>
    <submittedName>
        <fullName evidence="1">Uncharacterized protein</fullName>
    </submittedName>
</protein>
<reference evidence="1 2" key="1">
    <citation type="journal article" date="2023" name="Insect Mol. Biol.">
        <title>Genome sequencing provides insights into the evolution of gene families encoding plant cell wall-degrading enzymes in longhorned beetles.</title>
        <authorList>
            <person name="Shin N.R."/>
            <person name="Okamura Y."/>
            <person name="Kirsch R."/>
            <person name="Pauchet Y."/>
        </authorList>
    </citation>
    <scope>NUCLEOTIDE SEQUENCE [LARGE SCALE GENOMIC DNA]</scope>
    <source>
        <strain evidence="1">EAD_L_NR</strain>
    </source>
</reference>